<keyword evidence="8" id="KW-1185">Reference proteome</keyword>
<keyword evidence="2" id="KW-1015">Disulfide bond</keyword>
<protein>
    <recommendedName>
        <fullName evidence="6">Kringle domain-containing protein</fullName>
    </recommendedName>
</protein>
<evidence type="ECO:0000256" key="2">
    <source>
        <dbReference type="ARBA" id="ARBA00023157"/>
    </source>
</evidence>
<evidence type="ECO:0000313" key="8">
    <source>
        <dbReference type="Proteomes" id="UP001303046"/>
    </source>
</evidence>
<dbReference type="Pfam" id="PF00051">
    <property type="entry name" value="Kringle"/>
    <property type="match status" value="1"/>
</dbReference>
<dbReference type="InterPro" id="IPR013806">
    <property type="entry name" value="Kringle-like"/>
</dbReference>
<feature type="chain" id="PRO_5046184135" description="Kringle domain-containing protein" evidence="5">
    <location>
        <begin position="17"/>
        <end position="613"/>
    </location>
</feature>
<dbReference type="InterPro" id="IPR000001">
    <property type="entry name" value="Kringle"/>
</dbReference>
<evidence type="ECO:0000256" key="3">
    <source>
        <dbReference type="PROSITE-ProRule" id="PRU00121"/>
    </source>
</evidence>
<feature type="domain" description="Kringle" evidence="6">
    <location>
        <begin position="105"/>
        <end position="197"/>
    </location>
</feature>
<dbReference type="InterPro" id="IPR038178">
    <property type="entry name" value="Kringle_sf"/>
</dbReference>
<dbReference type="SMART" id="SM00130">
    <property type="entry name" value="KR"/>
    <property type="match status" value="1"/>
</dbReference>
<dbReference type="EMBL" id="JAVFWL010000003">
    <property type="protein sequence ID" value="KAK6745099.1"/>
    <property type="molecule type" value="Genomic_DNA"/>
</dbReference>
<keyword evidence="5" id="KW-0732">Signal</keyword>
<dbReference type="Proteomes" id="UP001303046">
    <property type="component" value="Unassembled WGS sequence"/>
</dbReference>
<dbReference type="PROSITE" id="PS00021">
    <property type="entry name" value="KRINGLE_1"/>
    <property type="match status" value="1"/>
</dbReference>
<dbReference type="Gene3D" id="2.40.20.10">
    <property type="entry name" value="Plasminogen Kringle 4"/>
    <property type="match status" value="1"/>
</dbReference>
<name>A0ABR1D3I1_NECAM</name>
<dbReference type="InterPro" id="IPR018056">
    <property type="entry name" value="Kringle_CS"/>
</dbReference>
<dbReference type="PROSITE" id="PS50070">
    <property type="entry name" value="KRINGLE_2"/>
    <property type="match status" value="1"/>
</dbReference>
<evidence type="ECO:0000313" key="7">
    <source>
        <dbReference type="EMBL" id="KAK6745099.1"/>
    </source>
</evidence>
<sequence length="613" mass="70465">MFEAFLISLLFCGSNGVEEKKGWILNSPEYYCDDKCRFKLQSSSKKRNLSGCIDDDALSLSKAKQAQIGKCLRVKNGLKQLTTTGVPRQDYRISCRPSKDRMAWYRGWQSLTFHGKPCIRWDEAPVKFPLESFYNVSAPSVDYTTLKVFSTTISQHEDYCRNPDNHQHGPWCFYLDDEKEIRRAPCFHTCITDIKKFCLAKAFFPFFQTPYLLSNAPLSPVDPHFLRSITDKKLKAQNERVDLSDILDVHDVIQSIGQVTPLYSITLTARHLTQARLAGNAVVIRKKCHQTGIRTLIAGPWTPIKDDLLKFPEDSDSTKSTNEILRDFMRVQFLAGRQGIDKPWKPCFTACEDNTITCWPNQTTLNLNQRLFYFGNRAVNRNERMCIMWTKAMSVLYKHNARYQVLLEDDVTKKPSPKGKGKKSKSAIDVDLKLQVFYYRELTERRAIGGKMGVNRFLDGGGRLLHSSVCLDLARLIERDETSGPKNQGEFQAILEDAYHSMYFEGPGCFSWIDESYIKYVPCFHPCPCGSEAMKPPFKPYRDMCEKKNHEWEPCAARRDAREILLRQHDEKVEPLPPAEARGLYIPLIITVVSAAVCFFISFLDQMGRFVFR</sequence>
<evidence type="ECO:0000256" key="5">
    <source>
        <dbReference type="SAM" id="SignalP"/>
    </source>
</evidence>
<proteinExistence type="predicted"/>
<keyword evidence="4" id="KW-0812">Transmembrane</keyword>
<gene>
    <name evidence="7" type="primary">Necator_chrIII.g12434</name>
    <name evidence="7" type="ORF">RB195_011668</name>
</gene>
<keyword evidence="4" id="KW-0472">Membrane</keyword>
<comment type="caution">
    <text evidence="3">Lacks conserved residue(s) required for the propagation of feature annotation.</text>
</comment>
<reference evidence="7 8" key="1">
    <citation type="submission" date="2023-08" db="EMBL/GenBank/DDBJ databases">
        <title>A Necator americanus chromosomal reference genome.</title>
        <authorList>
            <person name="Ilik V."/>
            <person name="Petrzelkova K.J."/>
            <person name="Pardy F."/>
            <person name="Fuh T."/>
            <person name="Niatou-Singa F.S."/>
            <person name="Gouil Q."/>
            <person name="Baker L."/>
            <person name="Ritchie M.E."/>
            <person name="Jex A.R."/>
            <person name="Gazzola D."/>
            <person name="Li H."/>
            <person name="Toshio Fujiwara R."/>
            <person name="Zhan B."/>
            <person name="Aroian R.V."/>
            <person name="Pafco B."/>
            <person name="Schwarz E.M."/>
        </authorList>
    </citation>
    <scope>NUCLEOTIDE SEQUENCE [LARGE SCALE GENOMIC DNA]</scope>
    <source>
        <strain evidence="7 8">Aroian</strain>
        <tissue evidence="7">Whole animal</tissue>
    </source>
</reference>
<evidence type="ECO:0000259" key="6">
    <source>
        <dbReference type="PROSITE" id="PS50070"/>
    </source>
</evidence>
<feature type="transmembrane region" description="Helical" evidence="4">
    <location>
        <begin position="584"/>
        <end position="604"/>
    </location>
</feature>
<accession>A0ABR1D3I1</accession>
<feature type="signal peptide" evidence="5">
    <location>
        <begin position="1"/>
        <end position="16"/>
    </location>
</feature>
<keyword evidence="4" id="KW-1133">Transmembrane helix</keyword>
<organism evidence="7 8">
    <name type="scientific">Necator americanus</name>
    <name type="common">Human hookworm</name>
    <dbReference type="NCBI Taxonomy" id="51031"/>
    <lineage>
        <taxon>Eukaryota</taxon>
        <taxon>Metazoa</taxon>
        <taxon>Ecdysozoa</taxon>
        <taxon>Nematoda</taxon>
        <taxon>Chromadorea</taxon>
        <taxon>Rhabditida</taxon>
        <taxon>Rhabditina</taxon>
        <taxon>Rhabditomorpha</taxon>
        <taxon>Strongyloidea</taxon>
        <taxon>Ancylostomatidae</taxon>
        <taxon>Bunostominae</taxon>
        <taxon>Necator</taxon>
    </lineage>
</organism>
<comment type="caution">
    <text evidence="7">The sequence shown here is derived from an EMBL/GenBank/DDBJ whole genome shotgun (WGS) entry which is preliminary data.</text>
</comment>
<evidence type="ECO:0000256" key="1">
    <source>
        <dbReference type="ARBA" id="ARBA00022572"/>
    </source>
</evidence>
<dbReference type="SUPFAM" id="SSF57440">
    <property type="entry name" value="Kringle-like"/>
    <property type="match status" value="1"/>
</dbReference>
<keyword evidence="1 3" id="KW-0420">Kringle</keyword>
<evidence type="ECO:0000256" key="4">
    <source>
        <dbReference type="SAM" id="Phobius"/>
    </source>
</evidence>